<organism evidence="2 3">
    <name type="scientific">Scytonema millei VB511283</name>
    <dbReference type="NCBI Taxonomy" id="1245923"/>
    <lineage>
        <taxon>Bacteria</taxon>
        <taxon>Bacillati</taxon>
        <taxon>Cyanobacteriota</taxon>
        <taxon>Cyanophyceae</taxon>
        <taxon>Nostocales</taxon>
        <taxon>Scytonemataceae</taxon>
        <taxon>Scytonema</taxon>
    </lineage>
</organism>
<name>A0A9X5E4Q9_9CYAN</name>
<evidence type="ECO:0000313" key="3">
    <source>
        <dbReference type="Proteomes" id="UP000031532"/>
    </source>
</evidence>
<evidence type="ECO:0000256" key="1">
    <source>
        <dbReference type="SAM" id="MobiDB-lite"/>
    </source>
</evidence>
<dbReference type="Proteomes" id="UP000031532">
    <property type="component" value="Unassembled WGS sequence"/>
</dbReference>
<gene>
    <name evidence="2" type="ORF">QH73_0004715</name>
</gene>
<dbReference type="AlphaFoldDB" id="A0A9X5E4Q9"/>
<protein>
    <submittedName>
        <fullName evidence="2">Uncharacterized protein</fullName>
    </submittedName>
</protein>
<evidence type="ECO:0000313" key="2">
    <source>
        <dbReference type="EMBL" id="NHC33972.1"/>
    </source>
</evidence>
<sequence length="69" mass="7733">MLATDIGAREQGAESREQRSRGAEEQRSRGAEGQRRNPKSRISLHPTPHTPHPIHHAPRTTLFQLLTSS</sequence>
<feature type="region of interest" description="Disordered" evidence="1">
    <location>
        <begin position="1"/>
        <end position="69"/>
    </location>
</feature>
<feature type="compositionally biased region" description="Basic and acidic residues" evidence="1">
    <location>
        <begin position="7"/>
        <end position="35"/>
    </location>
</feature>
<proteinExistence type="predicted"/>
<dbReference type="RefSeq" id="WP_132866641.1">
    <property type="nucleotide sequence ID" value="NZ_JTJC03000001.1"/>
</dbReference>
<accession>A0A9X5E4Q9</accession>
<comment type="caution">
    <text evidence="2">The sequence shown here is derived from an EMBL/GenBank/DDBJ whole genome shotgun (WGS) entry which is preliminary data.</text>
</comment>
<dbReference type="EMBL" id="JTJC03000001">
    <property type="protein sequence ID" value="NHC33972.1"/>
    <property type="molecule type" value="Genomic_DNA"/>
</dbReference>
<reference evidence="2 3" key="1">
    <citation type="journal article" date="2015" name="Genome Announc.">
        <title>Draft Genome Sequence of the Terrestrial Cyanobacterium Scytonema millei VB511283, Isolated from Eastern India.</title>
        <authorList>
            <person name="Sen D."/>
            <person name="Chandrababunaidu M.M."/>
            <person name="Singh D."/>
            <person name="Sanghi N."/>
            <person name="Ghorai A."/>
            <person name="Mishra G.P."/>
            <person name="Madduluri M."/>
            <person name="Adhikary S.P."/>
            <person name="Tripathy S."/>
        </authorList>
    </citation>
    <scope>NUCLEOTIDE SEQUENCE [LARGE SCALE GENOMIC DNA]</scope>
    <source>
        <strain evidence="2 3">VB511283</strain>
    </source>
</reference>
<keyword evidence="3" id="KW-1185">Reference proteome</keyword>